<keyword evidence="4" id="KW-0862">Zinc</keyword>
<dbReference type="PROSITE" id="PS50297">
    <property type="entry name" value="ANK_REP_REGION"/>
    <property type="match status" value="2"/>
</dbReference>
<dbReference type="Pfam" id="PF13920">
    <property type="entry name" value="zf-C3HC4_3"/>
    <property type="match status" value="1"/>
</dbReference>
<dbReference type="AlphaFoldDB" id="A0A250WTI4"/>
<name>A0A250WTI4_9CHLO</name>
<keyword evidence="8" id="KW-1185">Reference proteome</keyword>
<evidence type="ECO:0000313" key="8">
    <source>
        <dbReference type="Proteomes" id="UP000232323"/>
    </source>
</evidence>
<feature type="compositionally biased region" description="Polar residues" evidence="5">
    <location>
        <begin position="450"/>
        <end position="467"/>
    </location>
</feature>
<feature type="compositionally biased region" description="Polar residues" evidence="5">
    <location>
        <begin position="370"/>
        <end position="394"/>
    </location>
</feature>
<evidence type="ECO:0000256" key="4">
    <source>
        <dbReference type="PROSITE-ProRule" id="PRU00175"/>
    </source>
</evidence>
<feature type="compositionally biased region" description="Acidic residues" evidence="5">
    <location>
        <begin position="11"/>
        <end position="28"/>
    </location>
</feature>
<feature type="domain" description="RING-type" evidence="6">
    <location>
        <begin position="748"/>
        <end position="787"/>
    </location>
</feature>
<organism evidence="7 8">
    <name type="scientific">Chlamydomonas eustigma</name>
    <dbReference type="NCBI Taxonomy" id="1157962"/>
    <lineage>
        <taxon>Eukaryota</taxon>
        <taxon>Viridiplantae</taxon>
        <taxon>Chlorophyta</taxon>
        <taxon>core chlorophytes</taxon>
        <taxon>Chlorophyceae</taxon>
        <taxon>CS clade</taxon>
        <taxon>Chlamydomonadales</taxon>
        <taxon>Chlamydomonadaceae</taxon>
        <taxon>Chlamydomonas</taxon>
    </lineage>
</organism>
<feature type="compositionally biased region" description="Basic and acidic residues" evidence="5">
    <location>
        <begin position="440"/>
        <end position="449"/>
    </location>
</feature>
<dbReference type="SUPFAM" id="SSF48403">
    <property type="entry name" value="Ankyrin repeat"/>
    <property type="match status" value="1"/>
</dbReference>
<gene>
    <name evidence="7" type="ORF">CEUSTIGMA_g1593.t1</name>
</gene>
<dbReference type="PROSITE" id="PS50088">
    <property type="entry name" value="ANK_REPEAT"/>
    <property type="match status" value="2"/>
</dbReference>
<feature type="region of interest" description="Disordered" evidence="5">
    <location>
        <begin position="1"/>
        <end position="28"/>
    </location>
</feature>
<evidence type="ECO:0000256" key="5">
    <source>
        <dbReference type="SAM" id="MobiDB-lite"/>
    </source>
</evidence>
<dbReference type="OrthoDB" id="544986at2759"/>
<feature type="region of interest" description="Disordered" evidence="5">
    <location>
        <begin position="326"/>
        <end position="358"/>
    </location>
</feature>
<feature type="compositionally biased region" description="Basic residues" evidence="5">
    <location>
        <begin position="330"/>
        <end position="340"/>
    </location>
</feature>
<accession>A0A250WTI4</accession>
<sequence>MTQRRAPILVEEVDEDQSTEEEENEEEEGLRFIMDKLGAYTDGCACVNCNRKMATMLRDDKQPRLKAIAEILSRFCGHTSPGGPSSMSSAQNIFEAVVNGDAGKCKEFFNIYAFNKQEKQRISSELIVAASQLGQAEIMHLLIHNGANIEMRCGIKSATCLMHAAYNGHLPAVELLLHHGADLEAEDINGYTALIISTFGDRASAAYALLVKGAKVDAADFLGRTALHHAAFLGSINCVHVLLDAGASATAKTREGVGPMTLAIQNRQTDVMEALTRALTKMRLIERSKNKKGALVRKQALSMEEQARQEAEAEEAARQLLEQEQEAAAKIKKPKKKKCKGKIEGAANSTSQPVDNTSAHEIQVQQLSQTSIHQNRLSSSNNPAKLTSEDTLSTLKPKGGEGPTTSTSNNHRVNTPVSRGRPYESPAADRQSGTQSRQDNTQDRIRTEKLPSTSNHSSSIGPSAPTQQKDDVGSSEQSHHPPLGTQHMANAVNPLVPSVDDAIDYETFCWQPGDPTEPLRLAWAALLEAAAHCMEEENQGPMLRRMNEMMGWCVDAGISVKYGKKVQQRLECVGPARAALKAAVIMEPPQRFELQAALKRAKPVRSLLDPALVALAESLEEKLVKDEEVNKWKGLESNLNWNPAVQAATNAAQESKGALPTTTMSPSIKPPIPSLPDSLDDEPNMSLSNSNAHDRISMFRSKGGSTDSGNDVSVSRMSKPQDILGLHTKVEEASTAEAFITLEQELECVVCLSAPKQICCVPCGHVCMCIKCSAEVEQKHGLCPVCRAPCDLFLELLTC</sequence>
<comment type="caution">
    <text evidence="7">The sequence shown here is derived from an EMBL/GenBank/DDBJ whole genome shotgun (WGS) entry which is preliminary data.</text>
</comment>
<feature type="region of interest" description="Disordered" evidence="5">
    <location>
        <begin position="649"/>
        <end position="690"/>
    </location>
</feature>
<keyword evidence="1" id="KW-0677">Repeat</keyword>
<proteinExistence type="predicted"/>
<dbReference type="EMBL" id="BEGY01000006">
    <property type="protein sequence ID" value="GAX74144.1"/>
    <property type="molecule type" value="Genomic_DNA"/>
</dbReference>
<dbReference type="InterPro" id="IPR002110">
    <property type="entry name" value="Ankyrin_rpt"/>
</dbReference>
<evidence type="ECO:0000256" key="2">
    <source>
        <dbReference type="ARBA" id="ARBA00023043"/>
    </source>
</evidence>
<reference evidence="7 8" key="1">
    <citation type="submission" date="2017-08" db="EMBL/GenBank/DDBJ databases">
        <title>Acidophilic green algal genome provides insights into adaptation to an acidic environment.</title>
        <authorList>
            <person name="Hirooka S."/>
            <person name="Hirose Y."/>
            <person name="Kanesaki Y."/>
            <person name="Higuchi S."/>
            <person name="Fujiwara T."/>
            <person name="Onuma R."/>
            <person name="Era A."/>
            <person name="Ohbayashi R."/>
            <person name="Uzuka A."/>
            <person name="Nozaki H."/>
            <person name="Yoshikawa H."/>
            <person name="Miyagishima S.Y."/>
        </authorList>
    </citation>
    <scope>NUCLEOTIDE SEQUENCE [LARGE SCALE GENOMIC DNA]</scope>
    <source>
        <strain evidence="7 8">NIES-2499</strain>
    </source>
</reference>
<dbReference type="Pfam" id="PF12796">
    <property type="entry name" value="Ank_2"/>
    <property type="match status" value="1"/>
</dbReference>
<dbReference type="Proteomes" id="UP000232323">
    <property type="component" value="Unassembled WGS sequence"/>
</dbReference>
<keyword evidence="4" id="KW-0863">Zinc-finger</keyword>
<evidence type="ECO:0000259" key="6">
    <source>
        <dbReference type="PROSITE" id="PS50089"/>
    </source>
</evidence>
<dbReference type="SUPFAM" id="SSF57850">
    <property type="entry name" value="RING/U-box"/>
    <property type="match status" value="1"/>
</dbReference>
<dbReference type="InterPro" id="IPR001841">
    <property type="entry name" value="Znf_RING"/>
</dbReference>
<feature type="compositionally biased region" description="Polar residues" evidence="5">
    <location>
        <begin position="348"/>
        <end position="358"/>
    </location>
</feature>
<keyword evidence="4" id="KW-0479">Metal-binding</keyword>
<feature type="repeat" description="ANK" evidence="3">
    <location>
        <begin position="222"/>
        <end position="254"/>
    </location>
</feature>
<dbReference type="Pfam" id="PF00023">
    <property type="entry name" value="Ank"/>
    <property type="match status" value="1"/>
</dbReference>
<dbReference type="InterPro" id="IPR036770">
    <property type="entry name" value="Ankyrin_rpt-contain_sf"/>
</dbReference>
<evidence type="ECO:0000256" key="3">
    <source>
        <dbReference type="PROSITE-ProRule" id="PRU00023"/>
    </source>
</evidence>
<feature type="repeat" description="ANK" evidence="3">
    <location>
        <begin position="156"/>
        <end position="188"/>
    </location>
</feature>
<dbReference type="InterPro" id="IPR013083">
    <property type="entry name" value="Znf_RING/FYVE/PHD"/>
</dbReference>
<dbReference type="PANTHER" id="PTHR24198:SF165">
    <property type="entry name" value="ANKYRIN REPEAT-CONTAINING PROTEIN-RELATED"/>
    <property type="match status" value="1"/>
</dbReference>
<protein>
    <recommendedName>
        <fullName evidence="6">RING-type domain-containing protein</fullName>
    </recommendedName>
</protein>
<keyword evidence="2 3" id="KW-0040">ANK repeat</keyword>
<dbReference type="Gene3D" id="1.25.40.20">
    <property type="entry name" value="Ankyrin repeat-containing domain"/>
    <property type="match status" value="1"/>
</dbReference>
<evidence type="ECO:0000313" key="7">
    <source>
        <dbReference type="EMBL" id="GAX74144.1"/>
    </source>
</evidence>
<dbReference type="Gene3D" id="3.30.40.10">
    <property type="entry name" value="Zinc/RING finger domain, C3HC4 (zinc finger)"/>
    <property type="match status" value="1"/>
</dbReference>
<dbReference type="PANTHER" id="PTHR24198">
    <property type="entry name" value="ANKYRIN REPEAT AND PROTEIN KINASE DOMAIN-CONTAINING PROTEIN"/>
    <property type="match status" value="1"/>
</dbReference>
<dbReference type="STRING" id="1157962.A0A250WTI4"/>
<feature type="region of interest" description="Disordered" evidence="5">
    <location>
        <begin position="370"/>
        <end position="488"/>
    </location>
</feature>
<dbReference type="SMART" id="SM00248">
    <property type="entry name" value="ANK"/>
    <property type="match status" value="5"/>
</dbReference>
<dbReference type="PROSITE" id="PS50089">
    <property type="entry name" value="ZF_RING_2"/>
    <property type="match status" value="1"/>
</dbReference>
<feature type="compositionally biased region" description="Polar residues" evidence="5">
    <location>
        <begin position="403"/>
        <end position="417"/>
    </location>
</feature>
<evidence type="ECO:0000256" key="1">
    <source>
        <dbReference type="ARBA" id="ARBA00022737"/>
    </source>
</evidence>
<dbReference type="GO" id="GO:0008270">
    <property type="term" value="F:zinc ion binding"/>
    <property type="evidence" value="ECO:0007669"/>
    <property type="project" value="UniProtKB-KW"/>
</dbReference>